<feature type="compositionally biased region" description="Basic and acidic residues" evidence="1">
    <location>
        <begin position="1"/>
        <end position="27"/>
    </location>
</feature>
<keyword evidence="3" id="KW-1185">Reference proteome</keyword>
<dbReference type="EnsemblPlants" id="ORUFI05G12960.1">
    <property type="protein sequence ID" value="ORUFI05G12960.1"/>
    <property type="gene ID" value="ORUFI05G12960"/>
</dbReference>
<reference evidence="2" key="2">
    <citation type="submission" date="2015-06" db="UniProtKB">
        <authorList>
            <consortium name="EnsemblPlants"/>
        </authorList>
    </citation>
    <scope>IDENTIFICATION</scope>
</reference>
<feature type="compositionally biased region" description="Polar residues" evidence="1">
    <location>
        <begin position="58"/>
        <end position="67"/>
    </location>
</feature>
<feature type="region of interest" description="Disordered" evidence="1">
    <location>
        <begin position="1"/>
        <end position="104"/>
    </location>
</feature>
<evidence type="ECO:0000256" key="1">
    <source>
        <dbReference type="SAM" id="MobiDB-lite"/>
    </source>
</evidence>
<dbReference type="Proteomes" id="UP000008022">
    <property type="component" value="Unassembled WGS sequence"/>
</dbReference>
<proteinExistence type="predicted"/>
<sequence>MAHDGRGAGEGAARRGSTDAGPRERCWEGAAGTLGVSATGEGTTGNGSGADEPWVSGSGATEPQEQSGEGGDGGTWRQRQREQIWHRPFTPFLGSTNPSLPRVS</sequence>
<evidence type="ECO:0000313" key="3">
    <source>
        <dbReference type="Proteomes" id="UP000008022"/>
    </source>
</evidence>
<reference evidence="3" key="1">
    <citation type="submission" date="2013-06" db="EMBL/GenBank/DDBJ databases">
        <authorList>
            <person name="Zhao Q."/>
        </authorList>
    </citation>
    <scope>NUCLEOTIDE SEQUENCE</scope>
    <source>
        <strain evidence="3">cv. W1943</strain>
    </source>
</reference>
<dbReference type="HOGENOM" id="CLU_2254587_0_0_1"/>
<accession>A0A0E0PKV0</accession>
<evidence type="ECO:0000313" key="2">
    <source>
        <dbReference type="EnsemblPlants" id="ORUFI05G12960.1"/>
    </source>
</evidence>
<protein>
    <submittedName>
        <fullName evidence="2">Uncharacterized protein</fullName>
    </submittedName>
</protein>
<name>A0A0E0PKV0_ORYRU</name>
<dbReference type="Gramene" id="ORUFI05G12960.1">
    <property type="protein sequence ID" value="ORUFI05G12960.1"/>
    <property type="gene ID" value="ORUFI05G12960"/>
</dbReference>
<dbReference type="AlphaFoldDB" id="A0A0E0PKV0"/>
<organism evidence="2 3">
    <name type="scientific">Oryza rufipogon</name>
    <name type="common">Brownbeard rice</name>
    <name type="synonym">Asian wild rice</name>
    <dbReference type="NCBI Taxonomy" id="4529"/>
    <lineage>
        <taxon>Eukaryota</taxon>
        <taxon>Viridiplantae</taxon>
        <taxon>Streptophyta</taxon>
        <taxon>Embryophyta</taxon>
        <taxon>Tracheophyta</taxon>
        <taxon>Spermatophyta</taxon>
        <taxon>Magnoliopsida</taxon>
        <taxon>Liliopsida</taxon>
        <taxon>Poales</taxon>
        <taxon>Poaceae</taxon>
        <taxon>BOP clade</taxon>
        <taxon>Oryzoideae</taxon>
        <taxon>Oryzeae</taxon>
        <taxon>Oryzinae</taxon>
        <taxon>Oryza</taxon>
    </lineage>
</organism>
<feature type="compositionally biased region" description="Polar residues" evidence="1">
    <location>
        <begin position="93"/>
        <end position="104"/>
    </location>
</feature>